<accession>A0AAD7TZH5</accession>
<evidence type="ECO:0000259" key="3">
    <source>
        <dbReference type="Pfam" id="PF00561"/>
    </source>
</evidence>
<dbReference type="PIRSF" id="PIRSF005539">
    <property type="entry name" value="Pept_S33_TRI_F1"/>
    <property type="match status" value="1"/>
</dbReference>
<dbReference type="PANTHER" id="PTHR43798">
    <property type="entry name" value="MONOACYLGLYCEROL LIPASE"/>
    <property type="match status" value="1"/>
</dbReference>
<dbReference type="GO" id="GO:0008233">
    <property type="term" value="F:peptidase activity"/>
    <property type="evidence" value="ECO:0007669"/>
    <property type="project" value="InterPro"/>
</dbReference>
<dbReference type="PANTHER" id="PTHR43798:SF33">
    <property type="entry name" value="HYDROLASE, PUTATIVE (AFU_ORTHOLOGUE AFUA_2G14860)-RELATED"/>
    <property type="match status" value="1"/>
</dbReference>
<name>A0AAD7TZH5_9APHY</name>
<sequence>MTTAQSKNVPIQDGTIPFTYKGETYQTYYKVFGDLKNRTRTPLIGLHGGPGLVHQSVLPLGDLASAYDIPVILYDQIGNGRSSHVHDKPPEFWTIDLFLDELENLLAHFGVQDGFDIVGHSWGGIMGAELAVRRRPKGLKHLVLSNSLASFELWVQSVMQLLAPFPKEVQEGIAVGMSDPKRYREALRQFHAVHGCILQNPPAEFHYSMDQAMGPEGDTTVASVPILVGWSIIDRLHLIQVPTFVINGRKDIAQDFVVAPFFERIQKVKWVTFENSSHTPYWEEPERYMQLVSDFLKPDA</sequence>
<dbReference type="SUPFAM" id="SSF53474">
    <property type="entry name" value="alpha/beta-Hydrolases"/>
    <property type="match status" value="1"/>
</dbReference>
<dbReference type="GO" id="GO:0016020">
    <property type="term" value="C:membrane"/>
    <property type="evidence" value="ECO:0007669"/>
    <property type="project" value="TreeGrafter"/>
</dbReference>
<keyword evidence="2" id="KW-0378">Hydrolase</keyword>
<protein>
    <recommendedName>
        <fullName evidence="3">AB hydrolase-1 domain-containing protein</fullName>
    </recommendedName>
</protein>
<dbReference type="NCBIfam" id="TIGR01250">
    <property type="entry name" value="pro_imino_pep_2"/>
    <property type="match status" value="1"/>
</dbReference>
<dbReference type="InterPro" id="IPR029058">
    <property type="entry name" value="AB_hydrolase_fold"/>
</dbReference>
<feature type="domain" description="AB hydrolase-1" evidence="3">
    <location>
        <begin position="42"/>
        <end position="285"/>
    </location>
</feature>
<evidence type="ECO:0000313" key="5">
    <source>
        <dbReference type="Proteomes" id="UP001215151"/>
    </source>
</evidence>
<dbReference type="EMBL" id="JAPEVG010000069">
    <property type="protein sequence ID" value="KAJ8488025.1"/>
    <property type="molecule type" value="Genomic_DNA"/>
</dbReference>
<proteinExistence type="inferred from homology"/>
<gene>
    <name evidence="4" type="ORF">ONZ51_g3815</name>
</gene>
<evidence type="ECO:0000256" key="1">
    <source>
        <dbReference type="ARBA" id="ARBA00010088"/>
    </source>
</evidence>
<dbReference type="AlphaFoldDB" id="A0AAD7TZH5"/>
<dbReference type="InterPro" id="IPR050266">
    <property type="entry name" value="AB_hydrolase_sf"/>
</dbReference>
<dbReference type="InterPro" id="IPR002410">
    <property type="entry name" value="Peptidase_S33"/>
</dbReference>
<dbReference type="PRINTS" id="PR00793">
    <property type="entry name" value="PROAMNOPTASE"/>
</dbReference>
<dbReference type="InterPro" id="IPR000073">
    <property type="entry name" value="AB_hydrolase_1"/>
</dbReference>
<dbReference type="InterPro" id="IPR005945">
    <property type="entry name" value="Pro_imino_pep"/>
</dbReference>
<organism evidence="4 5">
    <name type="scientific">Trametes cubensis</name>
    <dbReference type="NCBI Taxonomy" id="1111947"/>
    <lineage>
        <taxon>Eukaryota</taxon>
        <taxon>Fungi</taxon>
        <taxon>Dikarya</taxon>
        <taxon>Basidiomycota</taxon>
        <taxon>Agaricomycotina</taxon>
        <taxon>Agaricomycetes</taxon>
        <taxon>Polyporales</taxon>
        <taxon>Polyporaceae</taxon>
        <taxon>Trametes</taxon>
    </lineage>
</organism>
<dbReference type="Gene3D" id="3.40.50.1820">
    <property type="entry name" value="alpha/beta hydrolase"/>
    <property type="match status" value="1"/>
</dbReference>
<dbReference type="Pfam" id="PF00561">
    <property type="entry name" value="Abhydrolase_1"/>
    <property type="match status" value="1"/>
</dbReference>
<evidence type="ECO:0000256" key="2">
    <source>
        <dbReference type="ARBA" id="ARBA00022801"/>
    </source>
</evidence>
<evidence type="ECO:0000313" key="4">
    <source>
        <dbReference type="EMBL" id="KAJ8488025.1"/>
    </source>
</evidence>
<dbReference type="Proteomes" id="UP001215151">
    <property type="component" value="Unassembled WGS sequence"/>
</dbReference>
<comment type="caution">
    <text evidence="4">The sequence shown here is derived from an EMBL/GenBank/DDBJ whole genome shotgun (WGS) entry which is preliminary data.</text>
</comment>
<keyword evidence="5" id="KW-1185">Reference proteome</keyword>
<comment type="similarity">
    <text evidence="1">Belongs to the peptidase S33 family.</text>
</comment>
<dbReference type="GO" id="GO:0006508">
    <property type="term" value="P:proteolysis"/>
    <property type="evidence" value="ECO:0007669"/>
    <property type="project" value="InterPro"/>
</dbReference>
<reference evidence="4" key="1">
    <citation type="submission" date="2022-11" db="EMBL/GenBank/DDBJ databases">
        <title>Genome Sequence of Cubamyces cubensis.</title>
        <authorList>
            <person name="Buettner E."/>
        </authorList>
    </citation>
    <scope>NUCLEOTIDE SEQUENCE</scope>
    <source>
        <strain evidence="4">MPL-01</strain>
    </source>
</reference>